<comment type="caution">
    <text evidence="1">The sequence shown here is derived from an EMBL/GenBank/DDBJ whole genome shotgun (WGS) entry which is preliminary data.</text>
</comment>
<evidence type="ECO:0000313" key="2">
    <source>
        <dbReference type="Proteomes" id="UP000283975"/>
    </source>
</evidence>
<dbReference type="EMBL" id="QSHZ01000020">
    <property type="protein sequence ID" value="RHC54712.1"/>
    <property type="molecule type" value="Genomic_DNA"/>
</dbReference>
<evidence type="ECO:0008006" key="3">
    <source>
        <dbReference type="Google" id="ProtNLM"/>
    </source>
</evidence>
<dbReference type="SUPFAM" id="SSF160719">
    <property type="entry name" value="gpW/gp25-like"/>
    <property type="match status" value="1"/>
</dbReference>
<reference evidence="1 2" key="1">
    <citation type="submission" date="2018-08" db="EMBL/GenBank/DDBJ databases">
        <title>A genome reference for cultivated species of the human gut microbiota.</title>
        <authorList>
            <person name="Zou Y."/>
            <person name="Xue W."/>
            <person name="Luo G."/>
        </authorList>
    </citation>
    <scope>NUCLEOTIDE SEQUENCE [LARGE SCALE GENOMIC DNA]</scope>
    <source>
        <strain evidence="1 2">AM35-14</strain>
    </source>
</reference>
<dbReference type="AlphaFoldDB" id="A0A414AT24"/>
<evidence type="ECO:0000313" key="1">
    <source>
        <dbReference type="EMBL" id="RHC54712.1"/>
    </source>
</evidence>
<gene>
    <name evidence="1" type="ORF">DW839_18635</name>
</gene>
<sequence>MDGQDYVLTIKGSPHAEKIRRSLTTLFDTRESSQPGDRDFGLSWQCLDEPPEVAESMMAMEIIRKVERYEPEAEVEDITYEYTDGKMVPHILITGKEGQNE</sequence>
<name>A0A414AT24_9FIRM</name>
<protein>
    <recommendedName>
        <fullName evidence="3">IraD/Gp25-like domain-containing protein</fullName>
    </recommendedName>
</protein>
<dbReference type="Gene3D" id="3.10.450.40">
    <property type="match status" value="1"/>
</dbReference>
<accession>A0A414AT24</accession>
<organism evidence="1 2">
    <name type="scientific">Enterocloster bolteae</name>
    <dbReference type="NCBI Taxonomy" id="208479"/>
    <lineage>
        <taxon>Bacteria</taxon>
        <taxon>Bacillati</taxon>
        <taxon>Bacillota</taxon>
        <taxon>Clostridia</taxon>
        <taxon>Lachnospirales</taxon>
        <taxon>Lachnospiraceae</taxon>
        <taxon>Enterocloster</taxon>
    </lineage>
</organism>
<dbReference type="Proteomes" id="UP000283975">
    <property type="component" value="Unassembled WGS sequence"/>
</dbReference>
<dbReference type="RefSeq" id="WP_002565354.1">
    <property type="nucleotide sequence ID" value="NZ_JAUUNS010000148.1"/>
</dbReference>
<proteinExistence type="predicted"/>